<comment type="caution">
    <text evidence="1">The sequence shown here is derived from an EMBL/GenBank/DDBJ whole genome shotgun (WGS) entry which is preliminary data.</text>
</comment>
<evidence type="ECO:0000313" key="1">
    <source>
        <dbReference type="EMBL" id="CAK0819091.1"/>
    </source>
</evidence>
<protein>
    <submittedName>
        <fullName evidence="1">Uncharacterized protein</fullName>
    </submittedName>
</protein>
<name>A0ABN9RJ04_9DINO</name>
<sequence length="194" mass="21311">PFWPKLPQLVATWKSLATPPSASIEMGCCMASYRSQAAEPQLPPHMPELEEVPVPADAQAEWERAGGLELDRVLGSGAVVLMDAEWMVRRARTGGVLEPRQALPPTAFVPHSAVKAATPASETMLRHIACVSHCWLQANHPDPRGHNLRILGEALQLLSDASLFAFSGRWGVFMVFCCIHQKCKDREGVPQQRT</sequence>
<keyword evidence="2" id="KW-1185">Reference proteome</keyword>
<organism evidence="1 2">
    <name type="scientific">Prorocentrum cordatum</name>
    <dbReference type="NCBI Taxonomy" id="2364126"/>
    <lineage>
        <taxon>Eukaryota</taxon>
        <taxon>Sar</taxon>
        <taxon>Alveolata</taxon>
        <taxon>Dinophyceae</taxon>
        <taxon>Prorocentrales</taxon>
        <taxon>Prorocentraceae</taxon>
        <taxon>Prorocentrum</taxon>
    </lineage>
</organism>
<proteinExistence type="predicted"/>
<feature type="non-terminal residue" evidence="1">
    <location>
        <position position="1"/>
    </location>
</feature>
<gene>
    <name evidence="1" type="ORF">PCOR1329_LOCUS21171</name>
</gene>
<reference evidence="1" key="1">
    <citation type="submission" date="2023-10" db="EMBL/GenBank/DDBJ databases">
        <authorList>
            <person name="Chen Y."/>
            <person name="Shah S."/>
            <person name="Dougan E. K."/>
            <person name="Thang M."/>
            <person name="Chan C."/>
        </authorList>
    </citation>
    <scope>NUCLEOTIDE SEQUENCE [LARGE SCALE GENOMIC DNA]</scope>
</reference>
<accession>A0ABN9RJ04</accession>
<dbReference type="Proteomes" id="UP001189429">
    <property type="component" value="Unassembled WGS sequence"/>
</dbReference>
<evidence type="ECO:0000313" key="2">
    <source>
        <dbReference type="Proteomes" id="UP001189429"/>
    </source>
</evidence>
<dbReference type="EMBL" id="CAUYUJ010006936">
    <property type="protein sequence ID" value="CAK0819091.1"/>
    <property type="molecule type" value="Genomic_DNA"/>
</dbReference>